<organism evidence="1">
    <name type="scientific">marine metagenome</name>
    <dbReference type="NCBI Taxonomy" id="408172"/>
    <lineage>
        <taxon>unclassified sequences</taxon>
        <taxon>metagenomes</taxon>
        <taxon>ecological metagenomes</taxon>
    </lineage>
</organism>
<evidence type="ECO:0000313" key="1">
    <source>
        <dbReference type="EMBL" id="SVD60899.1"/>
    </source>
</evidence>
<protein>
    <submittedName>
        <fullName evidence="1">Uncharacterized protein</fullName>
    </submittedName>
</protein>
<proteinExistence type="predicted"/>
<name>A0A382WQI3_9ZZZZ</name>
<sequence>MSTELEDGYEESFCYPIVIHCGSQARIDFNNPSILHHFTSSEHEEFDYLVKIFCSHRVGDLLNEKKMFFVSIYVYNYVDFDFRADIIRDFVFFPDEIQAAQAASVIPSFFKPHVHHALVFTGEDKYKFSDFRDLAEKWQKENLDS</sequence>
<dbReference type="AlphaFoldDB" id="A0A382WQI3"/>
<reference evidence="1" key="1">
    <citation type="submission" date="2018-05" db="EMBL/GenBank/DDBJ databases">
        <authorList>
            <person name="Lanie J.A."/>
            <person name="Ng W.-L."/>
            <person name="Kazmierczak K.M."/>
            <person name="Andrzejewski T.M."/>
            <person name="Davidsen T.M."/>
            <person name="Wayne K.J."/>
            <person name="Tettelin H."/>
            <person name="Glass J.I."/>
            <person name="Rusch D."/>
            <person name="Podicherti R."/>
            <person name="Tsui H.-C.T."/>
            <person name="Winkler M.E."/>
        </authorList>
    </citation>
    <scope>NUCLEOTIDE SEQUENCE</scope>
</reference>
<accession>A0A382WQI3</accession>
<gene>
    <name evidence="1" type="ORF">METZ01_LOCUS413753</name>
</gene>
<dbReference type="EMBL" id="UINC01161607">
    <property type="protein sequence ID" value="SVD60899.1"/>
    <property type="molecule type" value="Genomic_DNA"/>
</dbReference>